<dbReference type="Proteomes" id="UP001549162">
    <property type="component" value="Unassembled WGS sequence"/>
</dbReference>
<dbReference type="Pfam" id="PF12730">
    <property type="entry name" value="ABC2_membrane_4"/>
    <property type="match status" value="1"/>
</dbReference>
<reference evidence="2 3" key="1">
    <citation type="submission" date="2024-06" db="EMBL/GenBank/DDBJ databases">
        <title>Genomic Encyclopedia of Type Strains, Phase IV (KMG-IV): sequencing the most valuable type-strain genomes for metagenomic binning, comparative biology and taxonomic classification.</title>
        <authorList>
            <person name="Goeker M."/>
        </authorList>
    </citation>
    <scope>NUCLEOTIDE SEQUENCE [LARGE SCALE GENOMIC DNA]</scope>
    <source>
        <strain evidence="2 3">DSM 21460</strain>
    </source>
</reference>
<evidence type="ECO:0000313" key="2">
    <source>
        <dbReference type="EMBL" id="MET3617262.1"/>
    </source>
</evidence>
<keyword evidence="1" id="KW-1133">Transmembrane helix</keyword>
<evidence type="ECO:0000313" key="3">
    <source>
        <dbReference type="Proteomes" id="UP001549162"/>
    </source>
</evidence>
<dbReference type="EMBL" id="JBEPMA010000004">
    <property type="protein sequence ID" value="MET3617262.1"/>
    <property type="molecule type" value="Genomic_DNA"/>
</dbReference>
<feature type="transmembrane region" description="Helical" evidence="1">
    <location>
        <begin position="20"/>
        <end position="41"/>
    </location>
</feature>
<feature type="transmembrane region" description="Helical" evidence="1">
    <location>
        <begin position="155"/>
        <end position="174"/>
    </location>
</feature>
<name>A0ABV2J903_9FIRM</name>
<comment type="caution">
    <text evidence="2">The sequence shown here is derived from an EMBL/GenBank/DDBJ whole genome shotgun (WGS) entry which is preliminary data.</text>
</comment>
<proteinExistence type="predicted"/>
<gene>
    <name evidence="2" type="ORF">ABID14_000891</name>
</gene>
<keyword evidence="1" id="KW-0472">Membrane</keyword>
<feature type="transmembrane region" description="Helical" evidence="1">
    <location>
        <begin position="244"/>
        <end position="264"/>
    </location>
</feature>
<protein>
    <submittedName>
        <fullName evidence="2">ABC-type transport system involved in multi-copper enzyme maturation permease subunit</fullName>
    </submittedName>
</protein>
<organism evidence="2 3">
    <name type="scientific">Peptoniphilus olsenii</name>
    <dbReference type="NCBI Taxonomy" id="411570"/>
    <lineage>
        <taxon>Bacteria</taxon>
        <taxon>Bacillati</taxon>
        <taxon>Bacillota</taxon>
        <taxon>Tissierellia</taxon>
        <taxon>Tissierellales</taxon>
        <taxon>Peptoniphilaceae</taxon>
        <taxon>Peptoniphilus</taxon>
    </lineage>
</organism>
<keyword evidence="3" id="KW-1185">Reference proteome</keyword>
<feature type="transmembrane region" description="Helical" evidence="1">
    <location>
        <begin position="113"/>
        <end position="135"/>
    </location>
</feature>
<sequence length="271" mass="30641">MLKYFKTDFRRVFSKTSTKVFWIISIIFVLFVNSMSYLSLAGKTNLLSPGENVRGFTSSEFLILIAFQAIFTTIPYITFIAASYVYVEEDKERGILRAVECGISKRNIVISKFIESIIISIIYAVVVIGFHILIVKILYGLDGDSLHYIMDLIKTIGLLALPLISLIACMNFLSLQIKGELISSIITVLYGTYLHTILKYLGMLFKSESIQKVATFMPSAIFRKIASIVNTNGIANVNFLDYKIYYITSVFFIILFISLSLITITKKDLDN</sequence>
<feature type="transmembrane region" description="Helical" evidence="1">
    <location>
        <begin position="181"/>
        <end position="198"/>
    </location>
</feature>
<feature type="transmembrane region" description="Helical" evidence="1">
    <location>
        <begin position="61"/>
        <end position="87"/>
    </location>
</feature>
<dbReference type="RefSeq" id="WP_354367546.1">
    <property type="nucleotide sequence ID" value="NZ_JBEPMA010000004.1"/>
</dbReference>
<keyword evidence="1" id="KW-0812">Transmembrane</keyword>
<accession>A0ABV2J903</accession>
<evidence type="ECO:0000256" key="1">
    <source>
        <dbReference type="SAM" id="Phobius"/>
    </source>
</evidence>